<evidence type="ECO:0000256" key="5">
    <source>
        <dbReference type="ARBA" id="ARBA00022989"/>
    </source>
</evidence>
<sequence length="284" mass="33177">MSIYFQLFLASFFWGSNVIVMKLLLNQLPFLFLAFLRVLLSFLFLGLYICFTHIPLHCPNKKKLIIIALLSIYLNFYFTFLGMNQVKGVDNAFMNALSPTVTFLLSFLFLRNHYTFKEWIAMFLSLFAFLLSIHFQIFSIQIGFFYLLLGMILYISGNILIQKWNISHSISFTFFELLFGSLFLLGHCLLDGQLRFYQLSSLNIWDWILFLIISGLGFAFIQITYMKAIQQIGAVQTSFFLSLNPVFTYIESLIFLNESFDLMHFVSFLLLMLSLIMIQKKKTS</sequence>
<feature type="transmembrane region" description="Helical" evidence="7">
    <location>
        <begin position="204"/>
        <end position="225"/>
    </location>
</feature>
<name>A0ABT7UGE3_9FIRM</name>
<proteinExistence type="inferred from homology"/>
<reference evidence="9 10" key="2">
    <citation type="submission" date="2023-06" db="EMBL/GenBank/DDBJ databases">
        <authorList>
            <person name="Zeman M."/>
            <person name="Kubasova T."/>
            <person name="Jahodarova E."/>
            <person name="Nykrynova M."/>
            <person name="Rychlik I."/>
        </authorList>
    </citation>
    <scope>NUCLEOTIDE SEQUENCE [LARGE SCALE GENOMIC DNA]</scope>
    <source>
        <strain evidence="9 10">ET341</strain>
    </source>
</reference>
<evidence type="ECO:0000259" key="8">
    <source>
        <dbReference type="Pfam" id="PF00892"/>
    </source>
</evidence>
<dbReference type="SUPFAM" id="SSF103481">
    <property type="entry name" value="Multidrug resistance efflux transporter EmrE"/>
    <property type="match status" value="2"/>
</dbReference>
<dbReference type="PANTHER" id="PTHR32322:SF18">
    <property type="entry name" value="S-ADENOSYLMETHIONINE_S-ADENOSYLHOMOCYSTEINE TRANSPORTER"/>
    <property type="match status" value="1"/>
</dbReference>
<evidence type="ECO:0000256" key="6">
    <source>
        <dbReference type="ARBA" id="ARBA00023136"/>
    </source>
</evidence>
<protein>
    <submittedName>
        <fullName evidence="9">DMT family transporter</fullName>
    </submittedName>
</protein>
<dbReference type="PANTHER" id="PTHR32322">
    <property type="entry name" value="INNER MEMBRANE TRANSPORTER"/>
    <property type="match status" value="1"/>
</dbReference>
<dbReference type="Pfam" id="PF00892">
    <property type="entry name" value="EamA"/>
    <property type="match status" value="2"/>
</dbReference>
<feature type="transmembrane region" description="Helical" evidence="7">
    <location>
        <begin position="92"/>
        <end position="110"/>
    </location>
</feature>
<feature type="transmembrane region" description="Helical" evidence="7">
    <location>
        <begin position="119"/>
        <end position="137"/>
    </location>
</feature>
<feature type="transmembrane region" description="Helical" evidence="7">
    <location>
        <begin position="173"/>
        <end position="192"/>
    </location>
</feature>
<feature type="domain" description="EamA" evidence="8">
    <location>
        <begin position="3"/>
        <end position="132"/>
    </location>
</feature>
<keyword evidence="3" id="KW-1003">Cell membrane</keyword>
<keyword evidence="6 7" id="KW-0472">Membrane</keyword>
<feature type="transmembrane region" description="Helical" evidence="7">
    <location>
        <begin position="63"/>
        <end position="80"/>
    </location>
</feature>
<dbReference type="RefSeq" id="WP_289527254.1">
    <property type="nucleotide sequence ID" value="NZ_JAUDCK010000005.1"/>
</dbReference>
<keyword evidence="5 7" id="KW-1133">Transmembrane helix</keyword>
<feature type="domain" description="EamA" evidence="8">
    <location>
        <begin position="142"/>
        <end position="278"/>
    </location>
</feature>
<keyword evidence="10" id="KW-1185">Reference proteome</keyword>
<accession>A0ABT7UGE3</accession>
<feature type="transmembrane region" description="Helical" evidence="7">
    <location>
        <begin position="31"/>
        <end position="51"/>
    </location>
</feature>
<feature type="transmembrane region" description="Helical" evidence="7">
    <location>
        <begin position="7"/>
        <end position="25"/>
    </location>
</feature>
<dbReference type="EMBL" id="JAUDCK010000005">
    <property type="protein sequence ID" value="MDM8195220.1"/>
    <property type="molecule type" value="Genomic_DNA"/>
</dbReference>
<comment type="caution">
    <text evidence="9">The sequence shown here is derived from an EMBL/GenBank/DDBJ whole genome shotgun (WGS) entry which is preliminary data.</text>
</comment>
<dbReference type="Proteomes" id="UP001529275">
    <property type="component" value="Unassembled WGS sequence"/>
</dbReference>
<organism evidence="9 10">
    <name type="scientific">Massilimicrobiota timonensis</name>
    <dbReference type="NCBI Taxonomy" id="1776392"/>
    <lineage>
        <taxon>Bacteria</taxon>
        <taxon>Bacillati</taxon>
        <taxon>Bacillota</taxon>
        <taxon>Erysipelotrichia</taxon>
        <taxon>Erysipelotrichales</taxon>
        <taxon>Erysipelotrichaceae</taxon>
        <taxon>Massilimicrobiota</taxon>
    </lineage>
</organism>
<feature type="transmembrane region" description="Helical" evidence="7">
    <location>
        <begin position="262"/>
        <end position="278"/>
    </location>
</feature>
<evidence type="ECO:0000256" key="3">
    <source>
        <dbReference type="ARBA" id="ARBA00022475"/>
    </source>
</evidence>
<dbReference type="InterPro" id="IPR037185">
    <property type="entry name" value="EmrE-like"/>
</dbReference>
<evidence type="ECO:0000256" key="1">
    <source>
        <dbReference type="ARBA" id="ARBA00004651"/>
    </source>
</evidence>
<reference evidence="10" key="1">
    <citation type="submission" date="2023-06" db="EMBL/GenBank/DDBJ databases">
        <title>Identification and characterization of horizontal gene transfer across gut microbiota members of farm animals based on homology search.</title>
        <authorList>
            <person name="Zeman M."/>
            <person name="Kubasova T."/>
            <person name="Jahodarova E."/>
            <person name="Nykrynova M."/>
            <person name="Rychlik I."/>
        </authorList>
    </citation>
    <scope>NUCLEOTIDE SEQUENCE [LARGE SCALE GENOMIC DNA]</scope>
    <source>
        <strain evidence="10">ET341</strain>
    </source>
</reference>
<evidence type="ECO:0000256" key="4">
    <source>
        <dbReference type="ARBA" id="ARBA00022692"/>
    </source>
</evidence>
<keyword evidence="4 7" id="KW-0812">Transmembrane</keyword>
<evidence type="ECO:0000313" key="10">
    <source>
        <dbReference type="Proteomes" id="UP001529275"/>
    </source>
</evidence>
<evidence type="ECO:0000256" key="7">
    <source>
        <dbReference type="SAM" id="Phobius"/>
    </source>
</evidence>
<dbReference type="InterPro" id="IPR050638">
    <property type="entry name" value="AA-Vitamin_Transporters"/>
</dbReference>
<comment type="subcellular location">
    <subcellularLocation>
        <location evidence="1">Cell membrane</location>
        <topology evidence="1">Multi-pass membrane protein</topology>
    </subcellularLocation>
</comment>
<feature type="transmembrane region" description="Helical" evidence="7">
    <location>
        <begin position="237"/>
        <end position="256"/>
    </location>
</feature>
<feature type="transmembrane region" description="Helical" evidence="7">
    <location>
        <begin position="143"/>
        <end position="161"/>
    </location>
</feature>
<dbReference type="InterPro" id="IPR000620">
    <property type="entry name" value="EamA_dom"/>
</dbReference>
<gene>
    <name evidence="9" type="ORF">QUV98_02680</name>
</gene>
<comment type="similarity">
    <text evidence="2">Belongs to the EamA transporter family.</text>
</comment>
<evidence type="ECO:0000256" key="2">
    <source>
        <dbReference type="ARBA" id="ARBA00007362"/>
    </source>
</evidence>
<evidence type="ECO:0000313" key="9">
    <source>
        <dbReference type="EMBL" id="MDM8195220.1"/>
    </source>
</evidence>